<accession>A0ABW0PIR6</accession>
<dbReference type="SUPFAM" id="SSF75169">
    <property type="entry name" value="DsrEFH-like"/>
    <property type="match status" value="1"/>
</dbReference>
<name>A0ABW0PIR6_9BURK</name>
<dbReference type="RefSeq" id="WP_379719904.1">
    <property type="nucleotide sequence ID" value="NZ_JBHSMS010000032.1"/>
</dbReference>
<evidence type="ECO:0000313" key="2">
    <source>
        <dbReference type="Proteomes" id="UP001596031"/>
    </source>
</evidence>
<evidence type="ECO:0000313" key="1">
    <source>
        <dbReference type="EMBL" id="MFC5511382.1"/>
    </source>
</evidence>
<dbReference type="PANTHER" id="PTHR37691">
    <property type="entry name" value="BLR3518 PROTEIN"/>
    <property type="match status" value="1"/>
</dbReference>
<protein>
    <submittedName>
        <fullName evidence="1">DsrE family protein</fullName>
    </submittedName>
</protein>
<dbReference type="InterPro" id="IPR003787">
    <property type="entry name" value="Sulphur_relay_DsrE/F-like"/>
</dbReference>
<proteinExistence type="predicted"/>
<dbReference type="PANTHER" id="PTHR37691:SF1">
    <property type="entry name" value="BLR3518 PROTEIN"/>
    <property type="match status" value="1"/>
</dbReference>
<dbReference type="Pfam" id="PF02635">
    <property type="entry name" value="DsrE"/>
    <property type="match status" value="1"/>
</dbReference>
<comment type="caution">
    <text evidence="1">The sequence shown here is derived from an EMBL/GenBank/DDBJ whole genome shotgun (WGS) entry which is preliminary data.</text>
</comment>
<keyword evidence="2" id="KW-1185">Reference proteome</keyword>
<organism evidence="1 2">
    <name type="scientific">Massilia jejuensis</name>
    <dbReference type="NCBI Taxonomy" id="648894"/>
    <lineage>
        <taxon>Bacteria</taxon>
        <taxon>Pseudomonadati</taxon>
        <taxon>Pseudomonadota</taxon>
        <taxon>Betaproteobacteria</taxon>
        <taxon>Burkholderiales</taxon>
        <taxon>Oxalobacteraceae</taxon>
        <taxon>Telluria group</taxon>
        <taxon>Massilia</taxon>
    </lineage>
</organism>
<dbReference type="EMBL" id="JBHSMS010000032">
    <property type="protein sequence ID" value="MFC5511382.1"/>
    <property type="molecule type" value="Genomic_DNA"/>
</dbReference>
<sequence length="147" mass="16660">MLDCCNLEFLCVPLAAHTFSLCLILWLRSVYNSRGDSVRYFCGAGFMLFRLPDLRVLSWPSLIYATKLHGPGIDFLIEDAKDKNGTPYDSVVQELANRNVKFRVCNNTLEARKIDRKRILPEATVVPSGVAEVARLQFQEGYGYLKP</sequence>
<reference evidence="2" key="1">
    <citation type="journal article" date="2019" name="Int. J. Syst. Evol. Microbiol.">
        <title>The Global Catalogue of Microorganisms (GCM) 10K type strain sequencing project: providing services to taxonomists for standard genome sequencing and annotation.</title>
        <authorList>
            <consortium name="The Broad Institute Genomics Platform"/>
            <consortium name="The Broad Institute Genome Sequencing Center for Infectious Disease"/>
            <person name="Wu L."/>
            <person name="Ma J."/>
        </authorList>
    </citation>
    <scope>NUCLEOTIDE SEQUENCE [LARGE SCALE GENOMIC DNA]</scope>
    <source>
        <strain evidence="2">CCUG 38813</strain>
    </source>
</reference>
<dbReference type="Gene3D" id="3.40.1260.10">
    <property type="entry name" value="DsrEFH-like"/>
    <property type="match status" value="1"/>
</dbReference>
<gene>
    <name evidence="1" type="ORF">ACFPOU_09630</name>
</gene>
<dbReference type="Proteomes" id="UP001596031">
    <property type="component" value="Unassembled WGS sequence"/>
</dbReference>
<dbReference type="InterPro" id="IPR027396">
    <property type="entry name" value="DsrEFH-like"/>
</dbReference>